<evidence type="ECO:0000313" key="2">
    <source>
        <dbReference type="EMBL" id="QKV52629.1"/>
    </source>
</evidence>
<dbReference type="KEGG" id="aant:HUK68_06770"/>
<gene>
    <name evidence="2" type="ORF">HUK68_06770</name>
</gene>
<dbReference type="EMBL" id="CP054840">
    <property type="protein sequence ID" value="QKV52629.1"/>
    <property type="molecule type" value="Genomic_DNA"/>
</dbReference>
<dbReference type="InterPro" id="IPR007684">
    <property type="entry name" value="Znf_Ogr/Delta"/>
</dbReference>
<proteinExistence type="predicted"/>
<evidence type="ECO:0000259" key="1">
    <source>
        <dbReference type="Pfam" id="PF04606"/>
    </source>
</evidence>
<evidence type="ECO:0000313" key="3">
    <source>
        <dbReference type="Proteomes" id="UP000509579"/>
    </source>
</evidence>
<dbReference type="Pfam" id="PF04606">
    <property type="entry name" value="Ogr_Delta"/>
    <property type="match status" value="1"/>
</dbReference>
<sequence>MYSPFDLDTTRAQQAHSSFVLSAVGVGVRRVVIGKKPAGNAGGSSQTCNNVETGSQSTVEAETRHGAELPSERTRLECPHCELPCIIRSSRRMSKLTRETVYSCLNPECGHAFVALTEIVRTTSLSSAPDPTVHLPLSDRLRRDLLRALLDYAPQAKHIPMFAKPKPVTGDLFSGNAPPAD</sequence>
<reference evidence="2 3" key="1">
    <citation type="submission" date="2020-06" db="EMBL/GenBank/DDBJ databases">
        <title>Acidovorax antarctica sp. nov., isolated from Corinth ice sheet soil, Antarctic Fields Peninsula.</title>
        <authorList>
            <person name="Xu Q."/>
            <person name="Peng F."/>
        </authorList>
    </citation>
    <scope>NUCLEOTIDE SEQUENCE [LARGE SCALE GENOMIC DNA]</scope>
    <source>
        <strain evidence="2 3">16-35-5</strain>
    </source>
</reference>
<dbReference type="Proteomes" id="UP000509579">
    <property type="component" value="Chromosome"/>
</dbReference>
<protein>
    <submittedName>
        <fullName evidence="2">Ogr/Delta-like zinc finger family protein</fullName>
    </submittedName>
</protein>
<accession>A0A6N1WZQ2</accession>
<dbReference type="RefSeq" id="WP_175503509.1">
    <property type="nucleotide sequence ID" value="NZ_CP054840.1"/>
</dbReference>
<name>A0A6N1WZQ2_9BURK</name>
<keyword evidence="3" id="KW-1185">Reference proteome</keyword>
<feature type="domain" description="Zinc finger Ogr/Delta-type" evidence="1">
    <location>
        <begin position="77"/>
        <end position="122"/>
    </location>
</feature>
<dbReference type="AlphaFoldDB" id="A0A6N1WZQ2"/>
<organism evidence="2 3">
    <name type="scientific">Comamonas antarctica</name>
    <dbReference type="NCBI Taxonomy" id="2743470"/>
    <lineage>
        <taxon>Bacteria</taxon>
        <taxon>Pseudomonadati</taxon>
        <taxon>Pseudomonadota</taxon>
        <taxon>Betaproteobacteria</taxon>
        <taxon>Burkholderiales</taxon>
        <taxon>Comamonadaceae</taxon>
        <taxon>Comamonas</taxon>
    </lineage>
</organism>